<dbReference type="NCBIfam" id="TIGR00681">
    <property type="entry name" value="kdpC"/>
    <property type="match status" value="1"/>
</dbReference>
<keyword evidence="1" id="KW-0633">Potassium transport</keyword>
<name>A0A1E3VIP2_9HYPH</name>
<dbReference type="HAMAP" id="MF_00276">
    <property type="entry name" value="KdpC"/>
    <property type="match status" value="1"/>
</dbReference>
<proteinExistence type="inferred from homology"/>
<evidence type="ECO:0000313" key="2">
    <source>
        <dbReference type="EMBL" id="ODR93091.1"/>
    </source>
</evidence>
<protein>
    <recommendedName>
        <fullName evidence="1">Potassium-transporting ATPase KdpC subunit</fullName>
    </recommendedName>
    <alternativeName>
        <fullName evidence="1">ATP phosphohydrolase [potassium-transporting] C chain</fullName>
    </alternativeName>
    <alternativeName>
        <fullName evidence="1">Potassium-binding and translocating subunit C</fullName>
    </alternativeName>
    <alternativeName>
        <fullName evidence="1">Potassium-translocating ATPase C chain</fullName>
    </alternativeName>
</protein>
<comment type="function">
    <text evidence="1">Part of the high-affinity ATP-driven potassium transport (or Kdp) system, which catalyzes the hydrolysis of ATP coupled with the electrogenic transport of potassium into the cytoplasm. This subunit acts as a catalytic chaperone that increases the ATP-binding affinity of the ATP-hydrolyzing subunit KdpB by the formation of a transient KdpB/KdpC/ATP ternary complex.</text>
</comment>
<dbReference type="PANTHER" id="PTHR30042:SF2">
    <property type="entry name" value="POTASSIUM-TRANSPORTING ATPASE KDPC SUBUNIT"/>
    <property type="match status" value="1"/>
</dbReference>
<keyword evidence="1" id="KW-1003">Cell membrane</keyword>
<dbReference type="PIRSF" id="PIRSF001296">
    <property type="entry name" value="K_ATPase_KdpC"/>
    <property type="match status" value="1"/>
</dbReference>
<dbReference type="Proteomes" id="UP000094342">
    <property type="component" value="Unassembled WGS sequence"/>
</dbReference>
<keyword evidence="1" id="KW-0472">Membrane</keyword>
<dbReference type="Pfam" id="PF02669">
    <property type="entry name" value="KdpC"/>
    <property type="match status" value="1"/>
</dbReference>
<keyword evidence="3" id="KW-1185">Reference proteome</keyword>
<keyword evidence="1" id="KW-0812">Transmembrane</keyword>
<evidence type="ECO:0000313" key="3">
    <source>
        <dbReference type="Proteomes" id="UP000094342"/>
    </source>
</evidence>
<dbReference type="PANTHER" id="PTHR30042">
    <property type="entry name" value="POTASSIUM-TRANSPORTING ATPASE C CHAIN"/>
    <property type="match status" value="1"/>
</dbReference>
<dbReference type="STRING" id="1752398.A8M32_01475"/>
<comment type="subcellular location">
    <subcellularLocation>
        <location evidence="1">Cell membrane</location>
        <topology evidence="1">Single-pass membrane protein</topology>
    </subcellularLocation>
</comment>
<keyword evidence="1" id="KW-0630">Potassium</keyword>
<dbReference type="GO" id="GO:0008556">
    <property type="term" value="F:P-type potassium transmembrane transporter activity"/>
    <property type="evidence" value="ECO:0007669"/>
    <property type="project" value="InterPro"/>
</dbReference>
<dbReference type="InterPro" id="IPR003820">
    <property type="entry name" value="KdpC"/>
</dbReference>
<dbReference type="GO" id="GO:0005524">
    <property type="term" value="F:ATP binding"/>
    <property type="evidence" value="ECO:0007669"/>
    <property type="project" value="UniProtKB-UniRule"/>
</dbReference>
<dbReference type="RefSeq" id="WP_069456635.1">
    <property type="nucleotide sequence ID" value="NZ_CP034911.1"/>
</dbReference>
<sequence length="202" mass="21342">MISQIRPAIALLAMMILLTGVAYPLAMTAVGQALFPHQANASLITRDGVVIGSEYIGQTFEQPEYFHGRPSAVDYDAASSGGTNLAPTNRDLVDAVGERARMIAAETGSRRVPIDLVTSSASGLDPHISPESAYLQIARIAKARGLSAQDLRRMVDGHIETPLFGIFGAPAVNVLKLNLALDERAPIETDATGSMDGASAER</sequence>
<evidence type="ECO:0000256" key="1">
    <source>
        <dbReference type="HAMAP-Rule" id="MF_00276"/>
    </source>
</evidence>
<keyword evidence="1" id="KW-0813">Transport</keyword>
<keyword evidence="1" id="KW-0067">ATP-binding</keyword>
<organism evidence="2 3">
    <name type="scientific">Sinorhizobium alkalisoli</name>
    <dbReference type="NCBI Taxonomy" id="1752398"/>
    <lineage>
        <taxon>Bacteria</taxon>
        <taxon>Pseudomonadati</taxon>
        <taxon>Pseudomonadota</taxon>
        <taxon>Alphaproteobacteria</taxon>
        <taxon>Hyphomicrobiales</taxon>
        <taxon>Rhizobiaceae</taxon>
        <taxon>Sinorhizobium/Ensifer group</taxon>
        <taxon>Sinorhizobium</taxon>
    </lineage>
</organism>
<dbReference type="AlphaFoldDB" id="A0A1E3VIP2"/>
<dbReference type="EMBL" id="LYBW01000033">
    <property type="protein sequence ID" value="ODR93091.1"/>
    <property type="molecule type" value="Genomic_DNA"/>
</dbReference>
<keyword evidence="1" id="KW-0406">Ion transport</keyword>
<dbReference type="OrthoDB" id="9788285at2"/>
<gene>
    <name evidence="1" type="primary">kdpC</name>
    <name evidence="2" type="ORF">A8M32_01475</name>
</gene>
<comment type="subunit">
    <text evidence="1">The system is composed of three essential subunits: KdpA, KdpB and KdpC.</text>
</comment>
<keyword evidence="1" id="KW-1133">Transmembrane helix</keyword>
<reference evidence="3" key="1">
    <citation type="submission" date="2016-05" db="EMBL/GenBank/DDBJ databases">
        <authorList>
            <person name="Li Y."/>
        </authorList>
    </citation>
    <scope>NUCLEOTIDE SEQUENCE [LARGE SCALE GENOMIC DNA]</scope>
    <source>
        <strain evidence="3">YIC4027</strain>
    </source>
</reference>
<keyword evidence="1" id="KW-0547">Nucleotide-binding</keyword>
<dbReference type="NCBIfam" id="NF001454">
    <property type="entry name" value="PRK00315.1"/>
    <property type="match status" value="1"/>
</dbReference>
<dbReference type="GO" id="GO:0005886">
    <property type="term" value="C:plasma membrane"/>
    <property type="evidence" value="ECO:0007669"/>
    <property type="project" value="UniProtKB-SubCell"/>
</dbReference>
<comment type="caution">
    <text evidence="2">The sequence shown here is derived from an EMBL/GenBank/DDBJ whole genome shotgun (WGS) entry which is preliminary data.</text>
</comment>
<comment type="similarity">
    <text evidence="1">Belongs to the KdpC family.</text>
</comment>
<accession>A0A1E3VIP2</accession>